<dbReference type="RefSeq" id="XP_030879474.1">
    <property type="nucleotide sequence ID" value="XM_031023614.1"/>
</dbReference>
<dbReference type="SMART" id="SM00409">
    <property type="entry name" value="IG"/>
    <property type="match status" value="1"/>
</dbReference>
<dbReference type="GO" id="GO:0030593">
    <property type="term" value="P:neutrophil chemotaxis"/>
    <property type="evidence" value="ECO:0007669"/>
    <property type="project" value="TreeGrafter"/>
</dbReference>
<feature type="transmembrane region" description="Helical" evidence="17">
    <location>
        <begin position="241"/>
        <end position="265"/>
    </location>
</feature>
<protein>
    <recommendedName>
        <fullName evidence="2">Triggering receptor expressed on myeloid cells 1</fullName>
    </recommendedName>
</protein>
<evidence type="ECO:0000313" key="19">
    <source>
        <dbReference type="Proteomes" id="UP000245341"/>
    </source>
</evidence>
<dbReference type="CTD" id="54210"/>
<sequence length="272" mass="30063">MTSYPVMQLSGASRLECPRHTSGSWGWCTQSMRKARLQELLWMLFISELQAATEPHEEKYVLAAGETLNVQCPFSIQKYAYSQKAWQRLMDRAEPLTLVFTTSVSGTPSQVRMGRYFLEDIPSEAMLNVQMTNLQVEDSGLYRCVIYHPPKDPDILSPLVRLVVIKDPLGTTVSDKNPTQNLAQISTLPPTTTKAQSTLLNSPKTVTQLLPKSTADISSPGLGVNITNATDVTRYGFRVPVISIVILVLCGLLSKSLVFTVLLAVTQRSFGP</sequence>
<evidence type="ECO:0000256" key="17">
    <source>
        <dbReference type="SAM" id="Phobius"/>
    </source>
</evidence>
<keyword evidence="19" id="KW-1185">Reference proteome</keyword>
<evidence type="ECO:0000256" key="15">
    <source>
        <dbReference type="ARBA" id="ARBA00045778"/>
    </source>
</evidence>
<dbReference type="InterPro" id="IPR003599">
    <property type="entry name" value="Ig_sub"/>
</dbReference>
<evidence type="ECO:0000256" key="12">
    <source>
        <dbReference type="ARBA" id="ARBA00023170"/>
    </source>
</evidence>
<evidence type="ECO:0000256" key="7">
    <source>
        <dbReference type="ARBA" id="ARBA00022859"/>
    </source>
</evidence>
<organism evidence="19 20">
    <name type="scientific">Leptonychotes weddellii</name>
    <name type="common">Weddell seal</name>
    <name type="synonym">Otaria weddellii</name>
    <dbReference type="NCBI Taxonomy" id="9713"/>
    <lineage>
        <taxon>Eukaryota</taxon>
        <taxon>Metazoa</taxon>
        <taxon>Chordata</taxon>
        <taxon>Craniata</taxon>
        <taxon>Vertebrata</taxon>
        <taxon>Euteleostomi</taxon>
        <taxon>Mammalia</taxon>
        <taxon>Eutheria</taxon>
        <taxon>Laurasiatheria</taxon>
        <taxon>Carnivora</taxon>
        <taxon>Caniformia</taxon>
        <taxon>Pinnipedia</taxon>
        <taxon>Phocidae</taxon>
        <taxon>Monachinae</taxon>
        <taxon>Lobodontini</taxon>
        <taxon>Leptonychotes</taxon>
    </lineage>
</organism>
<dbReference type="Gene3D" id="2.60.40.10">
    <property type="entry name" value="Immunoglobulins"/>
    <property type="match status" value="1"/>
</dbReference>
<dbReference type="GO" id="GO:0045087">
    <property type="term" value="P:innate immune response"/>
    <property type="evidence" value="ECO:0007669"/>
    <property type="project" value="UniProtKB-KW"/>
</dbReference>
<keyword evidence="9" id="KW-1064">Adaptive immunity</keyword>
<reference evidence="20" key="1">
    <citation type="submission" date="2025-08" db="UniProtKB">
        <authorList>
            <consortium name="RefSeq"/>
        </authorList>
    </citation>
    <scope>IDENTIFICATION</scope>
    <source>
        <tissue evidence="20">Liver</tissue>
    </source>
</reference>
<keyword evidence="14" id="KW-0393">Immunoglobulin domain</keyword>
<evidence type="ECO:0000256" key="14">
    <source>
        <dbReference type="ARBA" id="ARBA00023319"/>
    </source>
</evidence>
<comment type="subcellular location">
    <subcellularLocation>
        <location evidence="1">Cell membrane</location>
        <topology evidence="1">Single-pass type I membrane protein</topology>
    </subcellularLocation>
</comment>
<dbReference type="GO" id="GO:0005886">
    <property type="term" value="C:plasma membrane"/>
    <property type="evidence" value="ECO:0007669"/>
    <property type="project" value="UniProtKB-SubCell"/>
</dbReference>
<evidence type="ECO:0000256" key="11">
    <source>
        <dbReference type="ARBA" id="ARBA00023157"/>
    </source>
</evidence>
<keyword evidence="6" id="KW-0732">Signal</keyword>
<evidence type="ECO:0000313" key="20">
    <source>
        <dbReference type="RefSeq" id="XP_030879474.1"/>
    </source>
</evidence>
<feature type="domain" description="Ig-like" evidence="18">
    <location>
        <begin position="55"/>
        <end position="157"/>
    </location>
</feature>
<gene>
    <name evidence="20" type="primary">TREM1</name>
</gene>
<dbReference type="GO" id="GO:0002250">
    <property type="term" value="P:adaptive immune response"/>
    <property type="evidence" value="ECO:0007669"/>
    <property type="project" value="UniProtKB-KW"/>
</dbReference>
<evidence type="ECO:0000256" key="3">
    <source>
        <dbReference type="ARBA" id="ARBA00022475"/>
    </source>
</evidence>
<keyword evidence="13" id="KW-0325">Glycoprotein</keyword>
<comment type="function">
    <text evidence="15">Cell surface receptor that plays important roles in innate and adaptive immunity by amplifying inflammatory responses. Upon activation by various ligands such as PGLYRP1, HMGB1 or HSP70, multimerizes and forms a complex with transmembrane adapter TYROBP/DAP12. In turn, initiates a SYK-mediated cascade of tyrosine phosphorylation, activating multiple downstream mediators such as BTK, MAPK1, MAPK3 or phospholipase C-gamma. This cascade promotes the neutrophil- and macrophage-mediated release of pro-inflammatory cytokines and/or chemokines, as well as their migration and thereby amplifies inflammatory responses that are triggered by bacterial and fungal infections. By also promoting the amplification of inflammatory signals that are initially triggered by Toll-like receptor (TLR) and NOD-like receptor engagement, plays a major role in the pathophysiology of acute and chronic inflammatory diseases of different etiologies including septic shock and atherosclerosis.</text>
</comment>
<keyword evidence="11" id="KW-1015">Disulfide bond</keyword>
<keyword evidence="4" id="KW-0399">Innate immunity</keyword>
<dbReference type="InterPro" id="IPR013106">
    <property type="entry name" value="Ig_V-set"/>
</dbReference>
<dbReference type="GO" id="GO:0070945">
    <property type="term" value="P:neutrophil-mediated killing of gram-negative bacterium"/>
    <property type="evidence" value="ECO:0007669"/>
    <property type="project" value="TreeGrafter"/>
</dbReference>
<dbReference type="OrthoDB" id="8959642at2759"/>
<keyword evidence="12 20" id="KW-0675">Receptor</keyword>
<evidence type="ECO:0000256" key="6">
    <source>
        <dbReference type="ARBA" id="ARBA00022729"/>
    </source>
</evidence>
<evidence type="ECO:0000259" key="18">
    <source>
        <dbReference type="PROSITE" id="PS50835"/>
    </source>
</evidence>
<dbReference type="GeneID" id="102738044"/>
<keyword evidence="7" id="KW-0391">Immunity</keyword>
<keyword evidence="3" id="KW-1003">Cell membrane</keyword>
<evidence type="ECO:0000256" key="16">
    <source>
        <dbReference type="ARBA" id="ARBA00046918"/>
    </source>
</evidence>
<evidence type="ECO:0000256" key="10">
    <source>
        <dbReference type="ARBA" id="ARBA00023136"/>
    </source>
</evidence>
<dbReference type="AlphaFoldDB" id="A0A7F8QE33"/>
<proteinExistence type="predicted"/>
<dbReference type="Proteomes" id="UP000245341">
    <property type="component" value="Unplaced"/>
</dbReference>
<dbReference type="Pfam" id="PF07686">
    <property type="entry name" value="V-set"/>
    <property type="match status" value="1"/>
</dbReference>
<name>A0A7F8QE33_LEPWE</name>
<evidence type="ECO:0000256" key="13">
    <source>
        <dbReference type="ARBA" id="ARBA00023180"/>
    </source>
</evidence>
<evidence type="ECO:0000256" key="1">
    <source>
        <dbReference type="ARBA" id="ARBA00004251"/>
    </source>
</evidence>
<evidence type="ECO:0000256" key="5">
    <source>
        <dbReference type="ARBA" id="ARBA00022692"/>
    </source>
</evidence>
<evidence type="ECO:0000256" key="9">
    <source>
        <dbReference type="ARBA" id="ARBA00023130"/>
    </source>
</evidence>
<dbReference type="PANTHER" id="PTHR19357">
    <property type="entry name" value="TRIGGERING RECEPTOR EXPRESSED ON MYELOID CELLS 1"/>
    <property type="match status" value="1"/>
</dbReference>
<evidence type="ECO:0000256" key="8">
    <source>
        <dbReference type="ARBA" id="ARBA00022989"/>
    </source>
</evidence>
<evidence type="ECO:0000256" key="2">
    <source>
        <dbReference type="ARBA" id="ARBA00021287"/>
    </source>
</evidence>
<evidence type="ECO:0000256" key="4">
    <source>
        <dbReference type="ARBA" id="ARBA00022588"/>
    </source>
</evidence>
<accession>A0A7F8QE33</accession>
<keyword evidence="10 17" id="KW-0472">Membrane</keyword>
<dbReference type="InterPro" id="IPR007110">
    <property type="entry name" value="Ig-like_dom"/>
</dbReference>
<dbReference type="PROSITE" id="PS50835">
    <property type="entry name" value="IG_LIKE"/>
    <property type="match status" value="1"/>
</dbReference>
<dbReference type="SUPFAM" id="SSF48726">
    <property type="entry name" value="Immunoglobulin"/>
    <property type="match status" value="1"/>
</dbReference>
<dbReference type="PANTHER" id="PTHR19357:SF0">
    <property type="entry name" value="TRIGGERING RECEPTOR EXPRESSED ON MYELOID CELLS 1"/>
    <property type="match status" value="1"/>
</dbReference>
<comment type="subunit">
    <text evidence="16">Monomer. Homomultimer; when activated. Interacts with TYROBP/DAP12. Interacts with TLR4.</text>
</comment>
<keyword evidence="5 17" id="KW-0812">Transmembrane</keyword>
<keyword evidence="8 17" id="KW-1133">Transmembrane helix</keyword>
<dbReference type="KEGG" id="lww:102738044"/>
<dbReference type="InterPro" id="IPR036179">
    <property type="entry name" value="Ig-like_dom_sf"/>
</dbReference>
<dbReference type="InterPro" id="IPR013783">
    <property type="entry name" value="Ig-like_fold"/>
</dbReference>